<dbReference type="GO" id="GO:0004316">
    <property type="term" value="F:3-oxoacyl-[acyl-carrier-protein] reductase (NADPH) activity"/>
    <property type="evidence" value="ECO:0007669"/>
    <property type="project" value="UniProtKB-EC"/>
</dbReference>
<accession>A0A3B0RHU3</accession>
<proteinExistence type="inferred from homology"/>
<dbReference type="CDD" id="cd05233">
    <property type="entry name" value="SDR_c"/>
    <property type="match status" value="1"/>
</dbReference>
<keyword evidence="2" id="KW-0560">Oxidoreductase</keyword>
<dbReference type="GO" id="GO:0030497">
    <property type="term" value="P:fatty acid elongation"/>
    <property type="evidence" value="ECO:0007669"/>
    <property type="project" value="TreeGrafter"/>
</dbReference>
<gene>
    <name evidence="2" type="ORF">MNBD_ALPHA06-1825</name>
</gene>
<dbReference type="EMBL" id="UOEE01000147">
    <property type="protein sequence ID" value="VAV92620.1"/>
    <property type="molecule type" value="Genomic_DNA"/>
</dbReference>
<dbReference type="InterPro" id="IPR036291">
    <property type="entry name" value="NAD(P)-bd_dom_sf"/>
</dbReference>
<organism evidence="2">
    <name type="scientific">hydrothermal vent metagenome</name>
    <dbReference type="NCBI Taxonomy" id="652676"/>
    <lineage>
        <taxon>unclassified sequences</taxon>
        <taxon>metagenomes</taxon>
        <taxon>ecological metagenomes</taxon>
    </lineage>
</organism>
<dbReference type="InterPro" id="IPR002347">
    <property type="entry name" value="SDR_fam"/>
</dbReference>
<name>A0A3B0RHU3_9ZZZZ</name>
<evidence type="ECO:0000313" key="2">
    <source>
        <dbReference type="EMBL" id="VAV92620.1"/>
    </source>
</evidence>
<dbReference type="EC" id="1.1.1.100" evidence="2"/>
<protein>
    <submittedName>
        <fullName evidence="2">3-oxoacyl-[acyl-carrier protein] reductase</fullName>
        <ecNumber evidence="2">1.1.1.100</ecNumber>
    </submittedName>
</protein>
<evidence type="ECO:0000256" key="1">
    <source>
        <dbReference type="ARBA" id="ARBA00006484"/>
    </source>
</evidence>
<dbReference type="Gene3D" id="3.40.50.720">
    <property type="entry name" value="NAD(P)-binding Rossmann-like Domain"/>
    <property type="match status" value="1"/>
</dbReference>
<dbReference type="PRINTS" id="PR00081">
    <property type="entry name" value="GDHRDH"/>
</dbReference>
<dbReference type="AlphaFoldDB" id="A0A3B0RHU3"/>
<dbReference type="PANTHER" id="PTHR42760">
    <property type="entry name" value="SHORT-CHAIN DEHYDROGENASES/REDUCTASES FAMILY MEMBER"/>
    <property type="match status" value="1"/>
</dbReference>
<sequence length="251" mass="26026">MQPLNNITVLITGASRGLGAAIARTCAKQGANLILHYGNSKTAVQNLADELGSHVVATLSYDLSRPQAGTMLWQEALKIAPELNALVNNAGCADAVDFASSDQDWQDGWSRTLSINLQAPADLCRAAVASFAKQKTGGRIVNIASRAGQRGDQMDFAAYAASKGALLALTRTIAKGAAAQGVSAFAIAPGWIDTEMAPTDPTIRKQATAEIPYGKFADPAEIAALTAFLLSGACPSATGATFDINGASYLR</sequence>
<dbReference type="PRINTS" id="PR00080">
    <property type="entry name" value="SDRFAMILY"/>
</dbReference>
<dbReference type="PANTHER" id="PTHR42760:SF40">
    <property type="entry name" value="3-OXOACYL-[ACYL-CARRIER-PROTEIN] REDUCTASE, CHLOROPLASTIC"/>
    <property type="match status" value="1"/>
</dbReference>
<dbReference type="Pfam" id="PF13561">
    <property type="entry name" value="adh_short_C2"/>
    <property type="match status" value="1"/>
</dbReference>
<comment type="similarity">
    <text evidence="1">Belongs to the short-chain dehydrogenases/reductases (SDR) family.</text>
</comment>
<dbReference type="SUPFAM" id="SSF51735">
    <property type="entry name" value="NAD(P)-binding Rossmann-fold domains"/>
    <property type="match status" value="1"/>
</dbReference>
<reference evidence="2" key="1">
    <citation type="submission" date="2018-06" db="EMBL/GenBank/DDBJ databases">
        <authorList>
            <person name="Zhirakovskaya E."/>
        </authorList>
    </citation>
    <scope>NUCLEOTIDE SEQUENCE</scope>
</reference>